<name>A0A1V8TNZ4_9PEZI</name>
<proteinExistence type="predicted"/>
<organism evidence="2 3">
    <name type="scientific">Cryoendolithus antarcticus</name>
    <dbReference type="NCBI Taxonomy" id="1507870"/>
    <lineage>
        <taxon>Eukaryota</taxon>
        <taxon>Fungi</taxon>
        <taxon>Dikarya</taxon>
        <taxon>Ascomycota</taxon>
        <taxon>Pezizomycotina</taxon>
        <taxon>Dothideomycetes</taxon>
        <taxon>Dothideomycetidae</taxon>
        <taxon>Cladosporiales</taxon>
        <taxon>Cladosporiaceae</taxon>
        <taxon>Cryoendolithus</taxon>
    </lineage>
</organism>
<evidence type="ECO:0000259" key="1">
    <source>
        <dbReference type="Pfam" id="PF00149"/>
    </source>
</evidence>
<dbReference type="GO" id="GO:0016787">
    <property type="term" value="F:hydrolase activity"/>
    <property type="evidence" value="ECO:0007669"/>
    <property type="project" value="InterPro"/>
</dbReference>
<dbReference type="OrthoDB" id="630188at2759"/>
<evidence type="ECO:0000313" key="3">
    <source>
        <dbReference type="Proteomes" id="UP000192596"/>
    </source>
</evidence>
<comment type="caution">
    <text evidence="2">The sequence shown here is derived from an EMBL/GenBank/DDBJ whole genome shotgun (WGS) entry which is preliminary data.</text>
</comment>
<protein>
    <recommendedName>
        <fullName evidence="1">Calcineurin-like phosphoesterase domain-containing protein</fullName>
    </recommendedName>
</protein>
<evidence type="ECO:0000313" key="2">
    <source>
        <dbReference type="EMBL" id="OQO13034.1"/>
    </source>
</evidence>
<dbReference type="InterPro" id="IPR029052">
    <property type="entry name" value="Metallo-depent_PP-like"/>
</dbReference>
<dbReference type="InParanoid" id="A0A1V8TNZ4"/>
<dbReference type="AlphaFoldDB" id="A0A1V8TNZ4"/>
<sequence length="392" mass="43518">MSVIGPLDVDGFHGAAAAPPIARRNSDGTVHTRIMIISDTHCATLTDGIAGAENTNFALPLPPSTDLLIHCGDLTNEGNTREYHEALDMLALIPAPVKLVIPGNHDLSLDRDWVISHLPSDLQNRQPEMNAAEANARYSDAQRLWTSRYERAQCDGITFLEEGMHSITLRNGAVLNIYASPYTPRFEDWAFAYSANEDRFNSYADTLSDATNISRRPVPLRSEHQVDIMITHGPPMHILDIVKIDDTMQDTPEEPALRTSVGCPHLLRACMRARPLIHCFGHIHEGYGVKHVTWPLDVDEVRSRRVTIQEWSEQTEAWSQRQVEPIGLAQDCGDTKHALFVNLREGNVLHRGKETVMINAAVMNKDLDPVNAPWVLDIDLPVAGEAGLESEG</sequence>
<accession>A0A1V8TNZ4</accession>
<dbReference type="Pfam" id="PF00149">
    <property type="entry name" value="Metallophos"/>
    <property type="match status" value="1"/>
</dbReference>
<dbReference type="Proteomes" id="UP000192596">
    <property type="component" value="Unassembled WGS sequence"/>
</dbReference>
<dbReference type="InterPro" id="IPR051693">
    <property type="entry name" value="UPF0046_metallophosphoest"/>
</dbReference>
<dbReference type="Gene3D" id="3.60.21.10">
    <property type="match status" value="1"/>
</dbReference>
<reference evidence="3" key="1">
    <citation type="submission" date="2017-03" db="EMBL/GenBank/DDBJ databases">
        <title>Genomes of endolithic fungi from Antarctica.</title>
        <authorList>
            <person name="Coleine C."/>
            <person name="Masonjones S."/>
            <person name="Stajich J.E."/>
        </authorList>
    </citation>
    <scope>NUCLEOTIDE SEQUENCE [LARGE SCALE GENOMIC DNA]</scope>
    <source>
        <strain evidence="3">CCFEE 5527</strain>
    </source>
</reference>
<dbReference type="EMBL" id="NAJO01000004">
    <property type="protein sequence ID" value="OQO13034.1"/>
    <property type="molecule type" value="Genomic_DNA"/>
</dbReference>
<dbReference type="SUPFAM" id="SSF56300">
    <property type="entry name" value="Metallo-dependent phosphatases"/>
    <property type="match status" value="1"/>
</dbReference>
<feature type="domain" description="Calcineurin-like phosphoesterase" evidence="1">
    <location>
        <begin position="33"/>
        <end position="285"/>
    </location>
</feature>
<dbReference type="PANTHER" id="PTHR12905:SF0">
    <property type="entry name" value="CALCINEURIN-LIKE PHOSPHOESTERASE DOMAIN-CONTAINING PROTEIN"/>
    <property type="match status" value="1"/>
</dbReference>
<dbReference type="PANTHER" id="PTHR12905">
    <property type="entry name" value="METALLOPHOSPHOESTERASE"/>
    <property type="match status" value="1"/>
</dbReference>
<dbReference type="InterPro" id="IPR004843">
    <property type="entry name" value="Calcineurin-like_PHP"/>
</dbReference>
<gene>
    <name evidence="2" type="ORF">B0A48_02498</name>
</gene>
<keyword evidence="3" id="KW-1185">Reference proteome</keyword>